<dbReference type="GO" id="GO:0005344">
    <property type="term" value="F:oxygen carrier activity"/>
    <property type="evidence" value="ECO:0007669"/>
    <property type="project" value="UniProtKB-KW"/>
</dbReference>
<feature type="domain" description="Globin" evidence="2">
    <location>
        <begin position="10"/>
        <end position="136"/>
    </location>
</feature>
<accession>A0A9J6BHE2</accession>
<dbReference type="GO" id="GO:0020037">
    <property type="term" value="F:heme binding"/>
    <property type="evidence" value="ECO:0007669"/>
    <property type="project" value="InterPro"/>
</dbReference>
<keyword evidence="1" id="KW-0408">Iron</keyword>
<dbReference type="AlphaFoldDB" id="A0A9J6BHE2"/>
<keyword evidence="4" id="KW-1185">Reference proteome</keyword>
<sequence>MDPPTPPLRDLSDRQVEIIKNLWATLSGNFMEKQFFIHFWNVTLNIKKRFTYFRNKPLVDLKGTHQIQRHSGKIMKVFDTAIAALGTENAKTIIVNTISDNADYHVALVCNLDDEGKAAWNDLLDVVYHVTFNILDELRK</sequence>
<dbReference type="OrthoDB" id="436496at2759"/>
<dbReference type="Pfam" id="PF00042">
    <property type="entry name" value="Globin"/>
    <property type="match status" value="1"/>
</dbReference>
<dbReference type="CDD" id="cd01040">
    <property type="entry name" value="Mb-like"/>
    <property type="match status" value="1"/>
</dbReference>
<dbReference type="GO" id="GO:0019825">
    <property type="term" value="F:oxygen binding"/>
    <property type="evidence" value="ECO:0007669"/>
    <property type="project" value="InterPro"/>
</dbReference>
<dbReference type="Proteomes" id="UP001107558">
    <property type="component" value="Chromosome 4"/>
</dbReference>
<evidence type="ECO:0000256" key="1">
    <source>
        <dbReference type="RuleBase" id="RU000356"/>
    </source>
</evidence>
<keyword evidence="1" id="KW-0349">Heme</keyword>
<organism evidence="3 4">
    <name type="scientific">Polypedilum vanderplanki</name>
    <name type="common">Sleeping chironomid midge</name>
    <dbReference type="NCBI Taxonomy" id="319348"/>
    <lineage>
        <taxon>Eukaryota</taxon>
        <taxon>Metazoa</taxon>
        <taxon>Ecdysozoa</taxon>
        <taxon>Arthropoda</taxon>
        <taxon>Hexapoda</taxon>
        <taxon>Insecta</taxon>
        <taxon>Pterygota</taxon>
        <taxon>Neoptera</taxon>
        <taxon>Endopterygota</taxon>
        <taxon>Diptera</taxon>
        <taxon>Nematocera</taxon>
        <taxon>Chironomoidea</taxon>
        <taxon>Chironomidae</taxon>
        <taxon>Chironominae</taxon>
        <taxon>Polypedilum</taxon>
        <taxon>Polypedilum</taxon>
    </lineage>
</organism>
<dbReference type="SUPFAM" id="SSF46458">
    <property type="entry name" value="Globin-like"/>
    <property type="match status" value="1"/>
</dbReference>
<dbReference type="Gene3D" id="1.10.490.10">
    <property type="entry name" value="Globins"/>
    <property type="match status" value="1"/>
</dbReference>
<dbReference type="InterPro" id="IPR044399">
    <property type="entry name" value="Mb-like_M"/>
</dbReference>
<keyword evidence="1" id="KW-0813">Transport</keyword>
<reference evidence="3" key="1">
    <citation type="submission" date="2021-03" db="EMBL/GenBank/DDBJ databases">
        <title>Chromosome level genome of the anhydrobiotic midge Polypedilum vanderplanki.</title>
        <authorList>
            <person name="Yoshida Y."/>
            <person name="Kikawada T."/>
            <person name="Gusev O."/>
        </authorList>
    </citation>
    <scope>NUCLEOTIDE SEQUENCE</scope>
    <source>
        <strain evidence="3">NIAS01</strain>
        <tissue evidence="3">Whole body or cell culture</tissue>
    </source>
</reference>
<gene>
    <name evidence="3" type="ORF">PVAND_016798</name>
</gene>
<dbReference type="InterPro" id="IPR000971">
    <property type="entry name" value="Globin"/>
</dbReference>
<comment type="similarity">
    <text evidence="1">Belongs to the globin family.</text>
</comment>
<keyword evidence="1" id="KW-0479">Metal-binding</keyword>
<dbReference type="PROSITE" id="PS01033">
    <property type="entry name" value="GLOBIN"/>
    <property type="match status" value="1"/>
</dbReference>
<dbReference type="InterPro" id="IPR012292">
    <property type="entry name" value="Globin/Proto"/>
</dbReference>
<evidence type="ECO:0000313" key="3">
    <source>
        <dbReference type="EMBL" id="KAG5668878.1"/>
    </source>
</evidence>
<evidence type="ECO:0000259" key="2">
    <source>
        <dbReference type="PROSITE" id="PS01033"/>
    </source>
</evidence>
<evidence type="ECO:0000313" key="4">
    <source>
        <dbReference type="Proteomes" id="UP001107558"/>
    </source>
</evidence>
<dbReference type="InterPro" id="IPR009050">
    <property type="entry name" value="Globin-like_sf"/>
</dbReference>
<protein>
    <recommendedName>
        <fullName evidence="2">Globin domain-containing protein</fullName>
    </recommendedName>
</protein>
<name>A0A9J6BHE2_POLVA</name>
<keyword evidence="1" id="KW-0561">Oxygen transport</keyword>
<comment type="caution">
    <text evidence="3">The sequence shown here is derived from an EMBL/GenBank/DDBJ whole genome shotgun (WGS) entry which is preliminary data.</text>
</comment>
<proteinExistence type="inferred from homology"/>
<dbReference type="EMBL" id="JADBJN010000004">
    <property type="protein sequence ID" value="KAG5668878.1"/>
    <property type="molecule type" value="Genomic_DNA"/>
</dbReference>